<dbReference type="EMBL" id="BT060485">
    <property type="protein sequence ID" value="ACN25182.1"/>
    <property type="molecule type" value="mRNA"/>
</dbReference>
<organism evidence="1">
    <name type="scientific">Zea mays</name>
    <name type="common">Maize</name>
    <dbReference type="NCBI Taxonomy" id="4577"/>
    <lineage>
        <taxon>Eukaryota</taxon>
        <taxon>Viridiplantae</taxon>
        <taxon>Streptophyta</taxon>
        <taxon>Embryophyta</taxon>
        <taxon>Tracheophyta</taxon>
        <taxon>Spermatophyta</taxon>
        <taxon>Magnoliopsida</taxon>
        <taxon>Liliopsida</taxon>
        <taxon>Poales</taxon>
        <taxon>Poaceae</taxon>
        <taxon>PACMAD clade</taxon>
        <taxon>Panicoideae</taxon>
        <taxon>Andropogonodae</taxon>
        <taxon>Andropogoneae</taxon>
        <taxon>Tripsacinae</taxon>
        <taxon>Zea</taxon>
    </lineage>
</organism>
<reference evidence="1" key="2">
    <citation type="submission" date="2012-06" db="EMBL/GenBank/DDBJ databases">
        <authorList>
            <person name="Yu Y."/>
            <person name="Currie J."/>
            <person name="Lomeli R."/>
            <person name="Angelova A."/>
            <person name="Collura K."/>
            <person name="Wissotski M."/>
            <person name="Campos D."/>
            <person name="Kudrna D."/>
            <person name="Golser W."/>
            <person name="Ashely E."/>
            <person name="Descour A."/>
            <person name="Fernandes J."/>
            <person name="Soderlund C."/>
            <person name="Walbot V."/>
        </authorList>
    </citation>
    <scope>NUCLEOTIDE SEQUENCE</scope>
    <source>
        <strain evidence="1">B73</strain>
    </source>
</reference>
<sequence>MPQNRISSRRQLRCRYLRSLDGGGGAVLCLVGGGGLEGLRRRSHRRLELGDVIAERRAAVGGFRHLRHLALVHLDEDGRGRGYGDEDEPRGDGGRVLGALRRRTRRAGADGTLGHVHHRLCKSVGMAGGDVSYNKAILYPGTERLRLHHSE</sequence>
<reference evidence="1" key="1">
    <citation type="journal article" date="2009" name="PLoS Genet.">
        <title>Sequencing, mapping, and analysis of 27,455 maize full-length cDNAs.</title>
        <authorList>
            <person name="Soderlund C."/>
            <person name="Descour A."/>
            <person name="Kudrna D."/>
            <person name="Bomhoff M."/>
            <person name="Boyd L."/>
            <person name="Currie J."/>
            <person name="Angelova A."/>
            <person name="Collura K."/>
            <person name="Wissotski M."/>
            <person name="Ashley E."/>
            <person name="Morrow D."/>
            <person name="Fernandes J."/>
            <person name="Walbot V."/>
            <person name="Yu Y."/>
        </authorList>
    </citation>
    <scope>NUCLEOTIDE SEQUENCE</scope>
    <source>
        <strain evidence="1">B73</strain>
    </source>
</reference>
<evidence type="ECO:0000313" key="1">
    <source>
        <dbReference type="EMBL" id="ACN25182.1"/>
    </source>
</evidence>
<accession>C0HDS9</accession>
<protein>
    <submittedName>
        <fullName evidence="1">Uncharacterized protein</fullName>
    </submittedName>
</protein>
<dbReference type="AlphaFoldDB" id="C0HDS9"/>
<proteinExistence type="evidence at transcript level"/>
<name>C0HDS9_MAIZE</name>